<dbReference type="GeneID" id="100114361"/>
<dbReference type="Pfam" id="PF00005">
    <property type="entry name" value="ABC_tran"/>
    <property type="match status" value="2"/>
</dbReference>
<feature type="transmembrane region" description="Helical" evidence="10">
    <location>
        <begin position="108"/>
        <end position="132"/>
    </location>
</feature>
<dbReference type="InterPro" id="IPR003593">
    <property type="entry name" value="AAA+_ATPase"/>
</dbReference>
<dbReference type="OrthoDB" id="6500128at2759"/>
<dbReference type="InterPro" id="IPR017871">
    <property type="entry name" value="ABC_transporter-like_CS"/>
</dbReference>
<dbReference type="InterPro" id="IPR050173">
    <property type="entry name" value="ABC_transporter_C-like"/>
</dbReference>
<keyword evidence="5" id="KW-0547">Nucleotide-binding</keyword>
<feature type="domain" description="ABC transmembrane type-1" evidence="12">
    <location>
        <begin position="119"/>
        <end position="387"/>
    </location>
</feature>
<dbReference type="InterPro" id="IPR036640">
    <property type="entry name" value="ABC1_TM_sf"/>
</dbReference>
<dbReference type="Gene3D" id="1.20.1560.10">
    <property type="entry name" value="ABC transporter type 1, transmembrane domain"/>
    <property type="match status" value="2"/>
</dbReference>
<keyword evidence="6" id="KW-0067">ATP-binding</keyword>
<comment type="subcellular location">
    <subcellularLocation>
        <location evidence="1">Membrane</location>
        <topology evidence="1">Multi-pass membrane protein</topology>
    </subcellularLocation>
</comment>
<feature type="region of interest" description="Disordered" evidence="9">
    <location>
        <begin position="702"/>
        <end position="746"/>
    </location>
</feature>
<evidence type="ECO:0000313" key="14">
    <source>
        <dbReference type="Proteomes" id="UP000002358"/>
    </source>
</evidence>
<feature type="region of interest" description="Disordered" evidence="9">
    <location>
        <begin position="1386"/>
        <end position="1409"/>
    </location>
</feature>
<feature type="domain" description="ABC transmembrane type-1" evidence="12">
    <location>
        <begin position="771"/>
        <end position="1091"/>
    </location>
</feature>
<dbReference type="SUPFAM" id="SSF90123">
    <property type="entry name" value="ABC transporter transmembrane region"/>
    <property type="match status" value="2"/>
</dbReference>
<dbReference type="SMR" id="A0A7M7QC60"/>
<dbReference type="PROSITE" id="PS00211">
    <property type="entry name" value="ABC_TRANSPORTER_1"/>
    <property type="match status" value="2"/>
</dbReference>
<dbReference type="GO" id="GO:0016887">
    <property type="term" value="F:ATP hydrolysis activity"/>
    <property type="evidence" value="ECO:0007669"/>
    <property type="project" value="InterPro"/>
</dbReference>
<evidence type="ECO:0000259" key="12">
    <source>
        <dbReference type="PROSITE" id="PS50929"/>
    </source>
</evidence>
<evidence type="ECO:0000256" key="1">
    <source>
        <dbReference type="ARBA" id="ARBA00004141"/>
    </source>
</evidence>
<dbReference type="InParanoid" id="A0A7M7QC60"/>
<dbReference type="CDD" id="cd03250">
    <property type="entry name" value="ABCC_MRP_domain1"/>
    <property type="match status" value="1"/>
</dbReference>
<proteinExistence type="predicted"/>
<feature type="transmembrane region" description="Helical" evidence="10">
    <location>
        <begin position="1024"/>
        <end position="1053"/>
    </location>
</feature>
<dbReference type="CDD" id="cd18579">
    <property type="entry name" value="ABC_6TM_ABCC_D1"/>
    <property type="match status" value="1"/>
</dbReference>
<evidence type="ECO:0000256" key="10">
    <source>
        <dbReference type="SAM" id="Phobius"/>
    </source>
</evidence>
<keyword evidence="3 10" id="KW-0812">Transmembrane</keyword>
<keyword evidence="2" id="KW-0813">Transport</keyword>
<dbReference type="SMART" id="SM00382">
    <property type="entry name" value="AAA"/>
    <property type="match status" value="2"/>
</dbReference>
<dbReference type="KEGG" id="nvi:100114361"/>
<dbReference type="GO" id="GO:0140359">
    <property type="term" value="F:ABC-type transporter activity"/>
    <property type="evidence" value="ECO:0007669"/>
    <property type="project" value="InterPro"/>
</dbReference>
<feature type="transmembrane region" description="Helical" evidence="10">
    <location>
        <begin position="1065"/>
        <end position="1083"/>
    </location>
</feature>
<dbReference type="Gene3D" id="3.40.50.300">
    <property type="entry name" value="P-loop containing nucleotide triphosphate hydrolases"/>
    <property type="match status" value="2"/>
</dbReference>
<feature type="transmembrane region" description="Helical" evidence="10">
    <location>
        <begin position="370"/>
        <end position="392"/>
    </location>
</feature>
<dbReference type="FunFam" id="1.20.1560.10:FF:000014">
    <property type="entry name" value="Multidrug resistance-associated protein member 4"/>
    <property type="match status" value="1"/>
</dbReference>
<protein>
    <submittedName>
        <fullName evidence="13">Uncharacterized protein</fullName>
    </submittedName>
</protein>
<keyword evidence="14" id="KW-1185">Reference proteome</keyword>
<dbReference type="PROSITE" id="PS50893">
    <property type="entry name" value="ABC_TRANSPORTER_2"/>
    <property type="match status" value="2"/>
</dbReference>
<keyword evidence="8 10" id="KW-0472">Membrane</keyword>
<evidence type="ECO:0000313" key="13">
    <source>
        <dbReference type="EnsemblMetazoa" id="XP_031784239"/>
    </source>
</evidence>
<dbReference type="InterPro" id="IPR044746">
    <property type="entry name" value="ABCC_6TM_D1"/>
</dbReference>
<organism evidence="13 14">
    <name type="scientific">Nasonia vitripennis</name>
    <name type="common">Parasitic wasp</name>
    <dbReference type="NCBI Taxonomy" id="7425"/>
    <lineage>
        <taxon>Eukaryota</taxon>
        <taxon>Metazoa</taxon>
        <taxon>Ecdysozoa</taxon>
        <taxon>Arthropoda</taxon>
        <taxon>Hexapoda</taxon>
        <taxon>Insecta</taxon>
        <taxon>Pterygota</taxon>
        <taxon>Neoptera</taxon>
        <taxon>Endopterygota</taxon>
        <taxon>Hymenoptera</taxon>
        <taxon>Apocrita</taxon>
        <taxon>Proctotrupomorpha</taxon>
        <taxon>Chalcidoidea</taxon>
        <taxon>Pteromalidae</taxon>
        <taxon>Pteromalinae</taxon>
        <taxon>Nasonia</taxon>
    </lineage>
</organism>
<dbReference type="PANTHER" id="PTHR24223">
    <property type="entry name" value="ATP-BINDING CASSETTE SUB-FAMILY C"/>
    <property type="match status" value="1"/>
</dbReference>
<dbReference type="InterPro" id="IPR003439">
    <property type="entry name" value="ABC_transporter-like_ATP-bd"/>
</dbReference>
<dbReference type="SUPFAM" id="SSF52540">
    <property type="entry name" value="P-loop containing nucleoside triphosphate hydrolases"/>
    <property type="match status" value="2"/>
</dbReference>
<feature type="transmembrane region" description="Helical" evidence="10">
    <location>
        <begin position="223"/>
        <end position="245"/>
    </location>
</feature>
<name>A0A7M7QC60_NASVI</name>
<feature type="domain" description="ABC transporter" evidence="11">
    <location>
        <begin position="1127"/>
        <end position="1356"/>
    </location>
</feature>
<dbReference type="PROSITE" id="PS50929">
    <property type="entry name" value="ABC_TM1F"/>
    <property type="match status" value="2"/>
</dbReference>
<feature type="transmembrane region" description="Helical" evidence="10">
    <location>
        <begin position="152"/>
        <end position="171"/>
    </location>
</feature>
<reference evidence="13" key="1">
    <citation type="submission" date="2021-01" db="UniProtKB">
        <authorList>
            <consortium name="EnsemblMetazoa"/>
        </authorList>
    </citation>
    <scope>IDENTIFICATION</scope>
</reference>
<dbReference type="GO" id="GO:0016020">
    <property type="term" value="C:membrane"/>
    <property type="evidence" value="ECO:0007669"/>
    <property type="project" value="UniProtKB-SubCell"/>
</dbReference>
<dbReference type="FunFam" id="3.40.50.300:FF:000973">
    <property type="entry name" value="Multidrug resistance-associated protein 4"/>
    <property type="match status" value="1"/>
</dbReference>
<dbReference type="InterPro" id="IPR011527">
    <property type="entry name" value="ABC1_TM_dom"/>
</dbReference>
<dbReference type="GO" id="GO:0005524">
    <property type="term" value="F:ATP binding"/>
    <property type="evidence" value="ECO:0007669"/>
    <property type="project" value="UniProtKB-KW"/>
</dbReference>
<feature type="transmembrane region" description="Helical" evidence="10">
    <location>
        <begin position="848"/>
        <end position="868"/>
    </location>
</feature>
<feature type="transmembrane region" description="Helical" evidence="10">
    <location>
        <begin position="927"/>
        <end position="960"/>
    </location>
</feature>
<keyword evidence="4" id="KW-0677">Repeat</keyword>
<dbReference type="RefSeq" id="XP_031784239.1">
    <property type="nucleotide sequence ID" value="XM_031928379.1"/>
</dbReference>
<evidence type="ECO:0000259" key="11">
    <source>
        <dbReference type="PROSITE" id="PS50893"/>
    </source>
</evidence>
<feature type="domain" description="ABC transporter" evidence="11">
    <location>
        <begin position="453"/>
        <end position="698"/>
    </location>
</feature>
<dbReference type="FunFam" id="3.40.50.300:FF:000163">
    <property type="entry name" value="Multidrug resistance-associated protein member 4"/>
    <property type="match status" value="1"/>
</dbReference>
<dbReference type="InterPro" id="IPR027417">
    <property type="entry name" value="P-loop_NTPase"/>
</dbReference>
<keyword evidence="7 10" id="KW-1133">Transmembrane helix</keyword>
<evidence type="ECO:0000256" key="2">
    <source>
        <dbReference type="ARBA" id="ARBA00022448"/>
    </source>
</evidence>
<dbReference type="PANTHER" id="PTHR24223:SF415">
    <property type="entry name" value="FI20190P1"/>
    <property type="match status" value="1"/>
</dbReference>
<accession>A0A7M7QC60</accession>
<evidence type="ECO:0000256" key="3">
    <source>
        <dbReference type="ARBA" id="ARBA00022692"/>
    </source>
</evidence>
<feature type="transmembrane region" description="Helical" evidence="10">
    <location>
        <begin position="759"/>
        <end position="783"/>
    </location>
</feature>
<dbReference type="FunFam" id="1.20.1560.10:FF:000026">
    <property type="entry name" value="Multidrug resistance-associated protein lethal(2)03659"/>
    <property type="match status" value="1"/>
</dbReference>
<dbReference type="EnsemblMetazoa" id="XM_031928379">
    <property type="protein sequence ID" value="XP_031784239"/>
    <property type="gene ID" value="LOC100114361"/>
</dbReference>
<evidence type="ECO:0000256" key="7">
    <source>
        <dbReference type="ARBA" id="ARBA00022989"/>
    </source>
</evidence>
<feature type="transmembrane region" description="Helical" evidence="10">
    <location>
        <begin position="251"/>
        <end position="272"/>
    </location>
</feature>
<evidence type="ECO:0000256" key="4">
    <source>
        <dbReference type="ARBA" id="ARBA00022737"/>
    </source>
</evidence>
<dbReference type="CDD" id="cd03244">
    <property type="entry name" value="ABCC_MRP_domain2"/>
    <property type="match status" value="1"/>
</dbReference>
<dbReference type="Proteomes" id="UP000002358">
    <property type="component" value="Unassembled WGS sequence"/>
</dbReference>
<feature type="compositionally biased region" description="Acidic residues" evidence="9">
    <location>
        <begin position="1400"/>
        <end position="1409"/>
    </location>
</feature>
<evidence type="ECO:0000256" key="6">
    <source>
        <dbReference type="ARBA" id="ARBA00022840"/>
    </source>
</evidence>
<evidence type="ECO:0000256" key="8">
    <source>
        <dbReference type="ARBA" id="ARBA00023136"/>
    </source>
</evidence>
<evidence type="ECO:0000256" key="9">
    <source>
        <dbReference type="SAM" id="MobiDB-lite"/>
    </source>
</evidence>
<sequence>MDNKKRVQKENPADGANPLSTLFLWYTRHIFWESNRRDLTFDDIYDPLEADESERLGNQLEREWNRELEKRRQLEYALNSEGKKILPKHAKASLSKALVRMFFWQNAWLALIQIVNFLVFVVVQPIFLGWVIDYFKVGQDVSTAARDKALLYVTWMILAKLGNVVMIHHGYRVSWLMGMRARVACCTLIYRKTLRLNKSVLDQTAAGQVVNLMSNDVSRFDQFFMFFNNVWITPIQIILIVYVMWDSIGVLLMVGIAILVVIAVPLQSIVIYTSKILRSKIAVLTDTRVQLMSELVAGIQVVKMYAWEKPFEKIVNKTRLAEMKKITATSHVRSIFLSSMVYTERTTLFATLVLFVLMGHHLTADISFVMATYFNILQLSIIYMMPSGLIAVGEASVSIKRIQEFLLLDEITTSKVEVPKIAERSTKGEIILTEKIKEVLQRDDARANLPVEINFHRVSANWVSGQLPPTLNELSFKVEAGSLCALAGTVGSGKSAILNLLLRELPLGAGIVSLRQKLDEEFSASKQQSGFHMDNANLKVSYASQDAWMFSGTVRENILFGQEFDAERYSEVTEACALRRDFEQLPKGDLTVVGERGSSLSGGQRARVNLARAVYRRADIYLLDDPLSAVDPKVARHLFERCVKEYLNGKTRILVTHQLQFLRRADLIVFLERGSVKYHGSYENITNLNPKIMDILKNDDEKHPKNEEQKDDSDAVSQHGDDSSVKSLEISESEAETSSNSADEEDTQRKYSNLHLFKTYFRAGGSWCLLVFYGLVLVLTQLATSGTDYWLGYWVNIEDIRMSAKNRTAEKMIINKYDPIANVSGEKIFTEFDADIDQEGLLSTLDAIYVYAIILVFCTILCLLRNYLVIRICMRASQRLHKIMFANLLHATMNFFNKNPSGRILNRFSKDTGSMDELLSKNFTEAIQIFSVMIGILGVIVVINPWMLILIVIIVIVFWIGKTIYLNAAQKIKRLETAAKSPVLTHVSASLNGLTTIRSCGRQIEGRLIKEFDRYQDEHSGTCFLTIVTNVAFGFFLDFLLVIFNAFIAYTFVFLNSGNILGGNVGLALSQASILTGMVQYGFRLFVEVMSQMTSVERIVEYTHLPKEHPLESPSPLPDNWPRRGKIVLKDVSMRYEESQPFVLKELNITIEAGWKVGIVGRTGAGKSSIIAALFRLTGDGLKGAIKIDGLDTGSVGLQDLRTRISIIPQEPVLFSQSLRYNLDPFGQYDDAVLWEALREVELNELSLDQQVAEKGSNFSVGQRQLICLARAIVRQNLILVLDEATANIDTHTDAIIQNTIRKRFAKCTVLTVAHRLNTIIDSDRIIVMDNGTIVEFGCPHELLRKKTNGHFAKMVSQTGKAMSRKLEKLAEQACLRNTQQLSLDISDGSGDSADTVEVPSDESYDIRL</sequence>
<dbReference type="Pfam" id="PF00664">
    <property type="entry name" value="ABC_membrane"/>
    <property type="match status" value="2"/>
</dbReference>
<evidence type="ECO:0000256" key="5">
    <source>
        <dbReference type="ARBA" id="ARBA00022741"/>
    </source>
</evidence>